<sequence length="335" mass="36541">MENGIQNWKVLVADNSTVMGRLIKNYLVEMGLKGENITITEDGNQASMMAGLMAFDLVTAGRHMKVKDGLELLTELRANPDESISKVKFLMITADGSAQLLADVLSAGADGLLSKPFHPKDFSETLERLNSGSNGFVCLSENERYRDSSQKKEESAGPEEETDGIPARLVDIFVKNTIEGLGQYMVQAQPGNPCEKEEVKGDLVSSIELLDSKSGIKFHLTLLFPKKSACTIYETLFGEVDMDMVCGIVGELNNIIGGAVKPHLAEMANVCHLLLRPEGDPLVEGTELEFQLGFPDSKWLEAGEIGLPENTGHNFMVPFQLDDGKLFLSVTLQTA</sequence>
<dbReference type="InterPro" id="IPR011006">
    <property type="entry name" value="CheY-like_superfamily"/>
</dbReference>
<dbReference type="Gene3D" id="3.40.50.2300">
    <property type="match status" value="1"/>
</dbReference>
<dbReference type="GO" id="GO:0000160">
    <property type="term" value="P:phosphorelay signal transduction system"/>
    <property type="evidence" value="ECO:0007669"/>
    <property type="project" value="InterPro"/>
</dbReference>
<evidence type="ECO:0000256" key="1">
    <source>
        <dbReference type="ARBA" id="ARBA00022500"/>
    </source>
</evidence>
<evidence type="ECO:0000256" key="2">
    <source>
        <dbReference type="PROSITE-ProRule" id="PRU00169"/>
    </source>
</evidence>
<name>A0A7T0FZN7_9BACT</name>
<reference evidence="4 5" key="1">
    <citation type="submission" date="2020-02" db="EMBL/GenBank/DDBJ databases">
        <title>Genomic and physiological characterization of two novel Nitrospinaceae genera.</title>
        <authorList>
            <person name="Mueller A.J."/>
            <person name="Jung M.-Y."/>
            <person name="Strachan C.R."/>
            <person name="Herbold C.W."/>
            <person name="Kirkegaard R.H."/>
            <person name="Daims H."/>
        </authorList>
    </citation>
    <scope>NUCLEOTIDE SEQUENCE [LARGE SCALE GENOMIC DNA]</scope>
    <source>
        <strain evidence="4">EB</strain>
    </source>
</reference>
<dbReference type="InterPro" id="IPR052048">
    <property type="entry name" value="ST_Response_Regulator"/>
</dbReference>
<dbReference type="SUPFAM" id="SSF52172">
    <property type="entry name" value="CheY-like"/>
    <property type="match status" value="1"/>
</dbReference>
<feature type="domain" description="Response regulatory" evidence="3">
    <location>
        <begin position="9"/>
        <end position="130"/>
    </location>
</feature>
<accession>A0A7T0FZN7</accession>
<gene>
    <name evidence="4" type="ORF">G3M70_03690</name>
</gene>
<dbReference type="AlphaFoldDB" id="A0A7T0FZN7"/>
<dbReference type="KEGG" id="nli:G3M70_03690"/>
<keyword evidence="1" id="KW-0145">Chemotaxis</keyword>
<dbReference type="GO" id="GO:0006935">
    <property type="term" value="P:chemotaxis"/>
    <property type="evidence" value="ECO:0007669"/>
    <property type="project" value="UniProtKB-KW"/>
</dbReference>
<comment type="caution">
    <text evidence="2">Lacks conserved residue(s) required for the propagation of feature annotation.</text>
</comment>
<dbReference type="SUPFAM" id="SSF103039">
    <property type="entry name" value="CheC-like"/>
    <property type="match status" value="1"/>
</dbReference>
<dbReference type="PROSITE" id="PS50110">
    <property type="entry name" value="RESPONSE_REGULATORY"/>
    <property type="match status" value="1"/>
</dbReference>
<evidence type="ECO:0000313" key="4">
    <source>
        <dbReference type="EMBL" id="QPJ61038.1"/>
    </source>
</evidence>
<dbReference type="PANTHER" id="PTHR43228">
    <property type="entry name" value="TWO-COMPONENT RESPONSE REGULATOR"/>
    <property type="match status" value="1"/>
</dbReference>
<dbReference type="InterPro" id="IPR001789">
    <property type="entry name" value="Sig_transdc_resp-reg_receiver"/>
</dbReference>
<dbReference type="EMBL" id="CP048685">
    <property type="protein sequence ID" value="QPJ61038.1"/>
    <property type="molecule type" value="Genomic_DNA"/>
</dbReference>
<dbReference type="InterPro" id="IPR028976">
    <property type="entry name" value="CheC-like_sf"/>
</dbReference>
<dbReference type="Proteomes" id="UP000594688">
    <property type="component" value="Chromosome"/>
</dbReference>
<dbReference type="Pfam" id="PF00072">
    <property type="entry name" value="Response_reg"/>
    <property type="match status" value="1"/>
</dbReference>
<evidence type="ECO:0000313" key="5">
    <source>
        <dbReference type="Proteomes" id="UP000594688"/>
    </source>
</evidence>
<dbReference type="PANTHER" id="PTHR43228:SF1">
    <property type="entry name" value="TWO-COMPONENT RESPONSE REGULATOR ARR22"/>
    <property type="match status" value="1"/>
</dbReference>
<evidence type="ECO:0000259" key="3">
    <source>
        <dbReference type="PROSITE" id="PS50110"/>
    </source>
</evidence>
<proteinExistence type="predicted"/>
<dbReference type="Gene3D" id="3.40.1550.10">
    <property type="entry name" value="CheC-like"/>
    <property type="match status" value="1"/>
</dbReference>
<dbReference type="SMART" id="SM00448">
    <property type="entry name" value="REC"/>
    <property type="match status" value="1"/>
</dbReference>
<organism evidence="4 5">
    <name type="scientific">Candidatus Nitronauta litoralis</name>
    <dbReference type="NCBI Taxonomy" id="2705533"/>
    <lineage>
        <taxon>Bacteria</taxon>
        <taxon>Pseudomonadati</taxon>
        <taxon>Nitrospinota/Tectimicrobiota group</taxon>
        <taxon>Nitrospinota</taxon>
        <taxon>Nitrospinia</taxon>
        <taxon>Nitrospinales</taxon>
        <taxon>Nitrospinaceae</taxon>
        <taxon>Candidatus Nitronauta</taxon>
    </lineage>
</organism>
<protein>
    <submittedName>
        <fullName evidence="4">Response regulator</fullName>
    </submittedName>
</protein>